<dbReference type="EC" id="2.1.1.-" evidence="4"/>
<dbReference type="PANTHER" id="PTHR13370">
    <property type="entry name" value="RNA METHYLASE-RELATED"/>
    <property type="match status" value="1"/>
</dbReference>
<dbReference type="GO" id="GO:0003677">
    <property type="term" value="F:DNA binding"/>
    <property type="evidence" value="ECO:0007669"/>
    <property type="project" value="InterPro"/>
</dbReference>
<dbReference type="GO" id="GO:0008170">
    <property type="term" value="F:N-methyltransferase activity"/>
    <property type="evidence" value="ECO:0007669"/>
    <property type="project" value="InterPro"/>
</dbReference>
<dbReference type="Pfam" id="PF01555">
    <property type="entry name" value="N6_N4_Mtase"/>
    <property type="match status" value="1"/>
</dbReference>
<dbReference type="InterPro" id="IPR001091">
    <property type="entry name" value="RM_Methyltransferase"/>
</dbReference>
<evidence type="ECO:0000313" key="6">
    <source>
        <dbReference type="EMBL" id="QDZ40708.1"/>
    </source>
</evidence>
<comment type="similarity">
    <text evidence="1 4">Belongs to the N(4)/N(6)-methyltransferase family.</text>
</comment>
<dbReference type="Proteomes" id="UP000318453">
    <property type="component" value="Chromosome"/>
</dbReference>
<keyword evidence="3 6" id="KW-0808">Transferase</keyword>
<evidence type="ECO:0000256" key="2">
    <source>
        <dbReference type="ARBA" id="ARBA00022603"/>
    </source>
</evidence>
<dbReference type="SUPFAM" id="SSF53335">
    <property type="entry name" value="S-adenosyl-L-methionine-dependent methyltransferases"/>
    <property type="match status" value="1"/>
</dbReference>
<proteinExistence type="inferred from homology"/>
<dbReference type="EMBL" id="CP042326">
    <property type="protein sequence ID" value="QDZ40708.1"/>
    <property type="molecule type" value="Genomic_DNA"/>
</dbReference>
<dbReference type="InterPro" id="IPR002941">
    <property type="entry name" value="DNA_methylase_N4/N6"/>
</dbReference>
<dbReference type="InterPro" id="IPR029063">
    <property type="entry name" value="SAM-dependent_MTases_sf"/>
</dbReference>
<feature type="domain" description="DNA methylase N-4/N-6" evidence="5">
    <location>
        <begin position="57"/>
        <end position="278"/>
    </location>
</feature>
<keyword evidence="2 6" id="KW-0489">Methyltransferase</keyword>
<dbReference type="PRINTS" id="PR00508">
    <property type="entry name" value="S21N4MTFRASE"/>
</dbReference>
<evidence type="ECO:0000313" key="7">
    <source>
        <dbReference type="Proteomes" id="UP000318453"/>
    </source>
</evidence>
<dbReference type="REBASE" id="359378">
    <property type="entry name" value="M.EnaZM001ORF12555P"/>
</dbReference>
<evidence type="ECO:0000256" key="4">
    <source>
        <dbReference type="RuleBase" id="RU362026"/>
    </source>
</evidence>
<dbReference type="RefSeq" id="WP_146296554.1">
    <property type="nucleotide sequence ID" value="NZ_CP042326.1"/>
</dbReference>
<protein>
    <recommendedName>
        <fullName evidence="4">Methyltransferase</fullName>
        <ecNumber evidence="4">2.1.1.-</ecNumber>
    </recommendedName>
</protein>
<gene>
    <name evidence="6" type="ORF">FRE64_12555</name>
</gene>
<dbReference type="AlphaFoldDB" id="A0A5B8NNR5"/>
<dbReference type="OrthoDB" id="9800801at2"/>
<evidence type="ECO:0000256" key="1">
    <source>
        <dbReference type="ARBA" id="ARBA00006594"/>
    </source>
</evidence>
<dbReference type="GO" id="GO:0005737">
    <property type="term" value="C:cytoplasm"/>
    <property type="evidence" value="ECO:0007669"/>
    <property type="project" value="TreeGrafter"/>
</dbReference>
<dbReference type="GO" id="GO:0032259">
    <property type="term" value="P:methylation"/>
    <property type="evidence" value="ECO:0007669"/>
    <property type="project" value="UniProtKB-KW"/>
</dbReference>
<reference evidence="6" key="1">
    <citation type="submission" date="2019-08" db="EMBL/GenBank/DDBJ databases">
        <title>Carotenoids and Carotenoid Binding Proteins in the Halophilic Cyanobacterium Euhalothece sp. ZM00.</title>
        <authorList>
            <person name="Cho S.M."/>
            <person name="Song J.Y."/>
            <person name="Park Y.-I."/>
        </authorList>
    </citation>
    <scope>NUCLEOTIDE SEQUENCE [LARGE SCALE GENOMIC DNA]</scope>
    <source>
        <strain evidence="6">Z-M001</strain>
    </source>
</reference>
<sequence length="305" mass="35710">MKRASRNRTLSCDQDEINYFRKKLLVANSPKSLALLKNQILCQDFFDAIQYFPQESIDLLILDPPYNLSKNYHGNHFQEKDKSNYTKWFNQVISNLRPLLKPKATIYVCSDWKTSILIAPILEQYFWIQNRITWEREKGRGAKRNWKNNTEDIWFCTLSKDYTFNIEAVKLKKKVIAPYRKADGSPKDWQAEKDGNFRLTHPSNIWTDITIPFWSMPENTDHPTQKPEKLIAKLILASSKEQEVVFDPFLGSGTTAVVAKKLNRHFIGIEINQEYCCWAMKRLQQAKADASIQGYSQGIFWERNS</sequence>
<name>A0A5B8NNR5_9CHRO</name>
<dbReference type="InterPro" id="IPR002052">
    <property type="entry name" value="DNA_methylase_N6_adenine_CS"/>
</dbReference>
<dbReference type="PANTHER" id="PTHR13370:SF3">
    <property type="entry name" value="TRNA (GUANINE(10)-N2)-METHYLTRANSFERASE HOMOLOG"/>
    <property type="match status" value="1"/>
</dbReference>
<keyword evidence="7" id="KW-1185">Reference proteome</keyword>
<organism evidence="6 7">
    <name type="scientific">Euhalothece natronophila Z-M001</name>
    <dbReference type="NCBI Taxonomy" id="522448"/>
    <lineage>
        <taxon>Bacteria</taxon>
        <taxon>Bacillati</taxon>
        <taxon>Cyanobacteriota</taxon>
        <taxon>Cyanophyceae</taxon>
        <taxon>Oscillatoriophycideae</taxon>
        <taxon>Chroococcales</taxon>
        <taxon>Halothecacae</taxon>
        <taxon>Halothece cluster</taxon>
        <taxon>Euhalothece</taxon>
    </lineage>
</organism>
<dbReference type="KEGG" id="enn:FRE64_12555"/>
<dbReference type="Gene3D" id="3.40.50.150">
    <property type="entry name" value="Vaccinia Virus protein VP39"/>
    <property type="match status" value="1"/>
</dbReference>
<accession>A0A5B8NNR5</accession>
<evidence type="ECO:0000256" key="3">
    <source>
        <dbReference type="ARBA" id="ARBA00022679"/>
    </source>
</evidence>
<evidence type="ECO:0000259" key="5">
    <source>
        <dbReference type="Pfam" id="PF01555"/>
    </source>
</evidence>
<dbReference type="PROSITE" id="PS00092">
    <property type="entry name" value="N6_MTASE"/>
    <property type="match status" value="1"/>
</dbReference>